<dbReference type="Proteomes" id="UP000756346">
    <property type="component" value="Unassembled WGS sequence"/>
</dbReference>
<name>A0A9P9BJ39_9PEZI</name>
<keyword evidence="2" id="KW-1185">Reference proteome</keyword>
<gene>
    <name evidence="1" type="ORF">B0I36DRAFT_368928</name>
</gene>
<dbReference type="OrthoDB" id="3257981at2759"/>
<dbReference type="InterPro" id="IPR005197">
    <property type="entry name" value="Glyco_hydro_71"/>
</dbReference>
<dbReference type="AlphaFoldDB" id="A0A9P9BJ39"/>
<dbReference type="Gene3D" id="3.20.20.80">
    <property type="entry name" value="Glycosidases"/>
    <property type="match status" value="1"/>
</dbReference>
<keyword evidence="1" id="KW-0378">Hydrolase</keyword>
<sequence>MGQGLNIDSAVSDVAKAVAMGIDAFALNVGQPDPDWSVDCVKRFFNAAQGTKLKIFFSLDLYATNDPERFRKMINDYLGHPNYYTVGPNNLPMLSHFSNGNGWTATSWNNFRESLKERTYFVPMFDQFPNYYTKPDAFWSSWSVPSAASSHLDASLMRRAYREGKAYMTGLSTFQYKHYKNDHWYRVGDTVMPEKMTQLLALSNTAGNRPDFIQIQSWNDAGEGHYIGHLRHESLLKEQLAYANQDEHPHDGWQPLFTSFINAWKSNAKDASQMQTPAGSRTFVVGAMWHREFLASSSCSGTDGKPLGGRAAWWQPHLQGEAAAGSQLPLCPVVKTGEQHVQVVDAAGVPIIESGKKTKGIAANPKGDLCTYNYRVAWLV</sequence>
<dbReference type="GO" id="GO:0051118">
    <property type="term" value="F:glucan endo-1,3-alpha-glucosidase activity"/>
    <property type="evidence" value="ECO:0007669"/>
    <property type="project" value="InterPro"/>
</dbReference>
<reference evidence="1" key="1">
    <citation type="journal article" date="2021" name="Nat. Commun.">
        <title>Genetic determinants of endophytism in the Arabidopsis root mycobiome.</title>
        <authorList>
            <person name="Mesny F."/>
            <person name="Miyauchi S."/>
            <person name="Thiergart T."/>
            <person name="Pickel B."/>
            <person name="Atanasova L."/>
            <person name="Karlsson M."/>
            <person name="Huettel B."/>
            <person name="Barry K.W."/>
            <person name="Haridas S."/>
            <person name="Chen C."/>
            <person name="Bauer D."/>
            <person name="Andreopoulos W."/>
            <person name="Pangilinan J."/>
            <person name="LaButti K."/>
            <person name="Riley R."/>
            <person name="Lipzen A."/>
            <person name="Clum A."/>
            <person name="Drula E."/>
            <person name="Henrissat B."/>
            <person name="Kohler A."/>
            <person name="Grigoriev I.V."/>
            <person name="Martin F.M."/>
            <person name="Hacquard S."/>
        </authorList>
    </citation>
    <scope>NUCLEOTIDE SEQUENCE</scope>
    <source>
        <strain evidence="1">MPI-CAGE-CH-0230</strain>
    </source>
</reference>
<dbReference type="GeneID" id="70189234"/>
<dbReference type="CDD" id="cd11577">
    <property type="entry name" value="GH71"/>
    <property type="match status" value="1"/>
</dbReference>
<proteinExistence type="predicted"/>
<organism evidence="1 2">
    <name type="scientific">Microdochium trichocladiopsis</name>
    <dbReference type="NCBI Taxonomy" id="1682393"/>
    <lineage>
        <taxon>Eukaryota</taxon>
        <taxon>Fungi</taxon>
        <taxon>Dikarya</taxon>
        <taxon>Ascomycota</taxon>
        <taxon>Pezizomycotina</taxon>
        <taxon>Sordariomycetes</taxon>
        <taxon>Xylariomycetidae</taxon>
        <taxon>Xylariales</taxon>
        <taxon>Microdochiaceae</taxon>
        <taxon>Microdochium</taxon>
    </lineage>
</organism>
<dbReference type="EMBL" id="JAGTJQ010000012">
    <property type="protein sequence ID" value="KAH7016391.1"/>
    <property type="molecule type" value="Genomic_DNA"/>
</dbReference>
<comment type="caution">
    <text evidence="1">The sequence shown here is derived from an EMBL/GenBank/DDBJ whole genome shotgun (WGS) entry which is preliminary data.</text>
</comment>
<dbReference type="Pfam" id="PF03659">
    <property type="entry name" value="Glyco_hydro_71"/>
    <property type="match status" value="1"/>
</dbReference>
<accession>A0A9P9BJ39</accession>
<evidence type="ECO:0000313" key="1">
    <source>
        <dbReference type="EMBL" id="KAH7016391.1"/>
    </source>
</evidence>
<protein>
    <submittedName>
        <fullName evidence="1">Glycosyl hydrolase family 71-domain-containing protein</fullName>
    </submittedName>
</protein>
<dbReference type="RefSeq" id="XP_046006015.1">
    <property type="nucleotide sequence ID" value="XM_046159688.1"/>
</dbReference>
<evidence type="ECO:0000313" key="2">
    <source>
        <dbReference type="Proteomes" id="UP000756346"/>
    </source>
</evidence>